<dbReference type="EMBL" id="HG679639">
    <property type="protein sequence ID" value="CDJ27456.1"/>
    <property type="molecule type" value="Genomic_DNA"/>
</dbReference>
<accession>U6JRM1</accession>
<feature type="compositionally biased region" description="Basic and acidic residues" evidence="1">
    <location>
        <begin position="183"/>
        <end position="218"/>
    </location>
</feature>
<reference evidence="2" key="2">
    <citation type="submission" date="2013-10" db="EMBL/GenBank/DDBJ databases">
        <authorList>
            <person name="Aslett M."/>
        </authorList>
    </citation>
    <scope>NUCLEOTIDE SEQUENCE [LARGE SCALE GENOMIC DNA]</scope>
    <source>
        <strain evidence="2">Houghton</strain>
    </source>
</reference>
<evidence type="ECO:0000313" key="2">
    <source>
        <dbReference type="EMBL" id="CDJ27456.1"/>
    </source>
</evidence>
<sequence length="218" mass="24092">MRIFFFLVLIRYFCIFWHASVFCMRLAFGALCRVVSLVPEFLFTNCLTEPVYLRQDQTQGPLFEEAAHGNGAIWGDRKADRQRDRDAGRKQTAGGLIGAAAVPAFVAADACGGATAVALYVHPGETHAMYWPQQDLLQQLQFLVGRSNTRGWSGPVVASEETAGRTWVAVSPSGSKGAQPGEETVKGTAKEADAEEERGRERENERDRDRDRARAREA</sequence>
<protein>
    <submittedName>
        <fullName evidence="2">Uncharacterized protein</fullName>
    </submittedName>
</protein>
<dbReference type="AlphaFoldDB" id="U6JRM1"/>
<dbReference type="GeneID" id="25382974"/>
<reference evidence="2" key="1">
    <citation type="submission" date="2013-10" db="EMBL/GenBank/DDBJ databases">
        <title>Genomic analysis of the causative agents of coccidiosis in chickens.</title>
        <authorList>
            <person name="Reid A.J."/>
            <person name="Blake D."/>
            <person name="Billington K."/>
            <person name="Browne H."/>
            <person name="Dunn M."/>
            <person name="Hung S."/>
            <person name="Kawahara F."/>
            <person name="Miranda-Saavedra D."/>
            <person name="Mourier T."/>
            <person name="Nagra H."/>
            <person name="Otto T.D."/>
            <person name="Rawlings N."/>
            <person name="Sanchez A."/>
            <person name="Sanders M."/>
            <person name="Subramaniam C."/>
            <person name="Tay Y."/>
            <person name="Dear P."/>
            <person name="Doerig C."/>
            <person name="Gruber A."/>
            <person name="Parkinson J."/>
            <person name="Shirley M."/>
            <person name="Wan K.L."/>
            <person name="Berriman M."/>
            <person name="Tomley F."/>
            <person name="Pain A."/>
        </authorList>
    </citation>
    <scope>NUCLEOTIDE SEQUENCE [LARGE SCALE GENOMIC DNA]</scope>
    <source>
        <strain evidence="2">Houghton</strain>
    </source>
</reference>
<dbReference type="VEuPathDB" id="ToxoDB:EMH_0086570"/>
<dbReference type="RefSeq" id="XP_013350034.1">
    <property type="nucleotide sequence ID" value="XM_013494580.1"/>
</dbReference>
<keyword evidence="3" id="KW-1185">Reference proteome</keyword>
<dbReference type="Proteomes" id="UP000030744">
    <property type="component" value="Unassembled WGS sequence"/>
</dbReference>
<organism evidence="2 3">
    <name type="scientific">Eimeria mitis</name>
    <dbReference type="NCBI Taxonomy" id="44415"/>
    <lineage>
        <taxon>Eukaryota</taxon>
        <taxon>Sar</taxon>
        <taxon>Alveolata</taxon>
        <taxon>Apicomplexa</taxon>
        <taxon>Conoidasida</taxon>
        <taxon>Coccidia</taxon>
        <taxon>Eucoccidiorida</taxon>
        <taxon>Eimeriorina</taxon>
        <taxon>Eimeriidae</taxon>
        <taxon>Eimeria</taxon>
    </lineage>
</organism>
<evidence type="ECO:0000256" key="1">
    <source>
        <dbReference type="SAM" id="MobiDB-lite"/>
    </source>
</evidence>
<proteinExistence type="predicted"/>
<evidence type="ECO:0000313" key="3">
    <source>
        <dbReference type="Proteomes" id="UP000030744"/>
    </source>
</evidence>
<gene>
    <name evidence="2" type="ORF">EMH_0086570</name>
</gene>
<feature type="region of interest" description="Disordered" evidence="1">
    <location>
        <begin position="168"/>
        <end position="218"/>
    </location>
</feature>
<name>U6JRM1_9EIME</name>
<dbReference type="OrthoDB" id="207391at2759"/>